<dbReference type="HOGENOM" id="CLU_401153_0_0_1"/>
<dbReference type="EMBL" id="KB705441">
    <property type="protein sequence ID" value="EMR72518.1"/>
    <property type="molecule type" value="Genomic_DNA"/>
</dbReference>
<gene>
    <name evidence="4" type="ORF">UCREL1_429</name>
</gene>
<evidence type="ECO:0000313" key="5">
    <source>
        <dbReference type="Proteomes" id="UP000012174"/>
    </source>
</evidence>
<dbReference type="Pfam" id="PF24883">
    <property type="entry name" value="NPHP3_N"/>
    <property type="match status" value="1"/>
</dbReference>
<dbReference type="SUPFAM" id="SSF52540">
    <property type="entry name" value="P-loop containing nucleoside triphosphate hydrolases"/>
    <property type="match status" value="1"/>
</dbReference>
<feature type="compositionally biased region" description="Polar residues" evidence="2">
    <location>
        <begin position="12"/>
        <end position="30"/>
    </location>
</feature>
<dbReference type="AlphaFoldDB" id="M7T6K9"/>
<accession>M7T6K9</accession>
<sequence>MSRPTDGVTAGTALSSSSGNDTASSHFTTKMSPQELDVSLEIWNKAYDRLKREQPKMVEVYEKILSSHLAQCRLNWKMDVEMVKVREEGIRSELHLYNTAVTNELLQSVKSSAEELPRISNMLSSFHREIRRETLVREKRDRERYQSELTGKFHTTPYQSQLDANNVRIQGTCKWFSQHPSFSQWLNSESGNILLASADPGCGKSVLASHLVNDVLPDEKPETTICYYFFKDDAKEDDLANAYSALLHQLFLRNGKLADQCKFSIEQGGPKLTKNPSFLWNIFTQVVKQPDAGPIVCILDALDECSVEGLRSLVKDIVSLYRLPEADRVFVDVRFLLTTRGYPSIIDQFRQLQPFCIRLSGESKDEIKAIQKEIDLVVEQQMKELVKQKQLDASQMGKLTRCLRERGGDQRNYIWVKLVFQVLQDAYPSSNGEWENLVRSLPPTVSEAYAKLLQRVRPDQQERVMTLLHLILAAYRPLSLREMNIALHVRNCPGAASIDTLELASDNAFRNWIIDSCGFFVTEYDNKVSLIHQTAKDFLLETAGANIEQPKIKSPITKIDLPSAHAVMAESCISYLSLKMCQAGAIHNALSEFVRHMTWTELTILEWRTEQNWTTPSWLELSSHKFTTYVIEFWLWHFRHAQRIGPTSTWIDVGDPYIRHYDSIFKGFETYQPTILHEARPPVLPG</sequence>
<dbReference type="OrthoDB" id="194358at2759"/>
<dbReference type="PROSITE" id="PS50837">
    <property type="entry name" value="NACHT"/>
    <property type="match status" value="1"/>
</dbReference>
<keyword evidence="1" id="KW-0677">Repeat</keyword>
<feature type="domain" description="NACHT" evidence="3">
    <location>
        <begin position="192"/>
        <end position="340"/>
    </location>
</feature>
<evidence type="ECO:0000259" key="3">
    <source>
        <dbReference type="PROSITE" id="PS50837"/>
    </source>
</evidence>
<feature type="region of interest" description="Disordered" evidence="2">
    <location>
        <begin position="1"/>
        <end position="30"/>
    </location>
</feature>
<evidence type="ECO:0000256" key="1">
    <source>
        <dbReference type="ARBA" id="ARBA00022737"/>
    </source>
</evidence>
<reference evidence="5" key="1">
    <citation type="journal article" date="2013" name="Genome Announc.">
        <title>Draft genome sequence of the grapevine dieback fungus Eutypa lata UCR-EL1.</title>
        <authorList>
            <person name="Blanco-Ulate B."/>
            <person name="Rolshausen P.E."/>
            <person name="Cantu D."/>
        </authorList>
    </citation>
    <scope>NUCLEOTIDE SEQUENCE [LARGE SCALE GENOMIC DNA]</scope>
    <source>
        <strain evidence="5">UCR-EL1</strain>
    </source>
</reference>
<dbReference type="PANTHER" id="PTHR10039">
    <property type="entry name" value="AMELOGENIN"/>
    <property type="match status" value="1"/>
</dbReference>
<dbReference type="OMA" id="ILEWRTE"/>
<name>M7T6K9_EUTLA</name>
<proteinExistence type="predicted"/>
<keyword evidence="5" id="KW-1185">Reference proteome</keyword>
<dbReference type="PANTHER" id="PTHR10039:SF10">
    <property type="entry name" value="NACHT DOMAIN-CONTAINING PROTEIN"/>
    <property type="match status" value="1"/>
</dbReference>
<dbReference type="InterPro" id="IPR007111">
    <property type="entry name" value="NACHT_NTPase"/>
</dbReference>
<dbReference type="Proteomes" id="UP000012174">
    <property type="component" value="Unassembled WGS sequence"/>
</dbReference>
<dbReference type="InterPro" id="IPR027417">
    <property type="entry name" value="P-loop_NTPase"/>
</dbReference>
<organism evidence="4 5">
    <name type="scientific">Eutypa lata (strain UCR-EL1)</name>
    <name type="common">Grapevine dieback disease fungus</name>
    <name type="synonym">Eutypa armeniacae</name>
    <dbReference type="NCBI Taxonomy" id="1287681"/>
    <lineage>
        <taxon>Eukaryota</taxon>
        <taxon>Fungi</taxon>
        <taxon>Dikarya</taxon>
        <taxon>Ascomycota</taxon>
        <taxon>Pezizomycotina</taxon>
        <taxon>Sordariomycetes</taxon>
        <taxon>Xylariomycetidae</taxon>
        <taxon>Xylariales</taxon>
        <taxon>Diatrypaceae</taxon>
        <taxon>Eutypa</taxon>
    </lineage>
</organism>
<protein>
    <submittedName>
        <fullName evidence="4">Putative ankyrin repeat-containing protein</fullName>
    </submittedName>
</protein>
<dbReference type="InterPro" id="IPR056884">
    <property type="entry name" value="NPHP3-like_N"/>
</dbReference>
<evidence type="ECO:0000256" key="2">
    <source>
        <dbReference type="SAM" id="MobiDB-lite"/>
    </source>
</evidence>
<dbReference type="Gene3D" id="3.40.50.300">
    <property type="entry name" value="P-loop containing nucleotide triphosphate hydrolases"/>
    <property type="match status" value="1"/>
</dbReference>
<dbReference type="KEGG" id="ela:UCREL1_429"/>
<dbReference type="eggNOG" id="KOG4177">
    <property type="taxonomic scope" value="Eukaryota"/>
</dbReference>
<evidence type="ECO:0000313" key="4">
    <source>
        <dbReference type="EMBL" id="EMR72518.1"/>
    </source>
</evidence>